<protein>
    <submittedName>
        <fullName evidence="5">Histone-lysine N-methyltransferase family member SUVH9</fullName>
    </submittedName>
</protein>
<name>A0A1D6HY77_MAIZE</name>
<dbReference type="GO" id="GO:0005634">
    <property type="term" value="C:nucleus"/>
    <property type="evidence" value="ECO:0007669"/>
    <property type="project" value="UniProtKB-SubCell"/>
</dbReference>
<dbReference type="Gene3D" id="2.170.270.10">
    <property type="entry name" value="SET domain"/>
    <property type="match status" value="1"/>
</dbReference>
<evidence type="ECO:0000256" key="1">
    <source>
        <dbReference type="ARBA" id="ARBA00004286"/>
    </source>
</evidence>
<proteinExistence type="predicted"/>
<comment type="subcellular location">
    <subcellularLocation>
        <location evidence="1">Chromosome</location>
    </subcellularLocation>
    <subcellularLocation>
        <location evidence="3">Nucleus</location>
    </subcellularLocation>
</comment>
<dbReference type="SUPFAM" id="SSF82199">
    <property type="entry name" value="SET domain"/>
    <property type="match status" value="1"/>
</dbReference>
<feature type="compositionally biased region" description="Low complexity" evidence="4">
    <location>
        <begin position="171"/>
        <end position="193"/>
    </location>
</feature>
<dbReference type="ExpressionAtlas" id="A0A1D6HY77">
    <property type="expression patterns" value="baseline and differential"/>
</dbReference>
<feature type="region of interest" description="Disordered" evidence="4">
    <location>
        <begin position="149"/>
        <end position="200"/>
    </location>
</feature>
<sequence>MSDNPHEKNTDFDSTVQARLTQPDALSKGVVFPLVLVKVESSKDIDRVDDSGDITKDYQLSEGLLAKLSVTVESTRKPRQPSPCRLRYAPRARERLGSFGAEEAREDGQGSLVVEMDVVESSPSSSPISSPAGSSESIDLNFLPFLKREPKSEPASPELGPLPLPAPPTQTPQQQHAAAPAPEATAPLSPATPDLSSAPVMAPLQSLPPNLDEDALLREYYRLAGLYLSSARSGAIIPALAPEAAAPAVVQSGSGSVVKKRRPRSSDLVRVSSLGVQDQIYFRDLVRRARITFECLRGLLLRDDERAESLGLAAVAGFGVARDRRRVRADLRAAALMGDHDLWLNRDRRIVGPMPGISVGDAFFFRMELCVLGLHGQVQAGIDYVSAGRSASGEPIATSIIVSGGYEDDDDHGDDPLLFEYLARPIFPTSAVQGKFAEGGGGGCDCAEICSIGCNCAGRNGGEFAYDRTGTLLRGKPLVYECGPYCRCPPSCPNRVSQKGLQHRLEVFRSRETGWGVRSLDLIKAGTFICEFSGIILTHQQSEVVAANGDCLVRPSRFPPRWLDWGDISDVYPDYVAPDHPSIPELKFAIDVSRARNVACYFSHSCSPNVFVQFVLFDHYNVSYPHLMIFAMENIPPLRELSIDYGMVDEWIGQLTM</sequence>
<dbReference type="STRING" id="4577.A0A1D6HY77"/>
<dbReference type="InterPro" id="IPR046341">
    <property type="entry name" value="SET_dom_sf"/>
</dbReference>
<dbReference type="GO" id="GO:0032259">
    <property type="term" value="P:methylation"/>
    <property type="evidence" value="ECO:0007669"/>
    <property type="project" value="UniProtKB-KW"/>
</dbReference>
<dbReference type="PROSITE" id="PS50867">
    <property type="entry name" value="PRE_SET"/>
    <property type="match status" value="1"/>
</dbReference>
<dbReference type="IntAct" id="A0A1D6HY77">
    <property type="interactions" value="12"/>
</dbReference>
<dbReference type="eggNOG" id="KOG1082">
    <property type="taxonomic scope" value="Eukaryota"/>
</dbReference>
<keyword evidence="5" id="KW-0808">Transferase</keyword>
<feature type="compositionally biased region" description="Pro residues" evidence="4">
    <location>
        <begin position="160"/>
        <end position="170"/>
    </location>
</feature>
<dbReference type="EMBL" id="CM007650">
    <property type="protein sequence ID" value="ONM53113.1"/>
    <property type="molecule type" value="Genomic_DNA"/>
</dbReference>
<dbReference type="InterPro" id="IPR003105">
    <property type="entry name" value="SRA_YDG"/>
</dbReference>
<dbReference type="PANTHER" id="PTHR45660">
    <property type="entry name" value="HISTONE-LYSINE N-METHYLTRANSFERASE SETMAR"/>
    <property type="match status" value="1"/>
</dbReference>
<dbReference type="InterPro" id="IPR007728">
    <property type="entry name" value="Pre-SET_dom"/>
</dbReference>
<dbReference type="InterPro" id="IPR015947">
    <property type="entry name" value="PUA-like_sf"/>
</dbReference>
<keyword evidence="5" id="KW-0489">Methyltransferase</keyword>
<dbReference type="Pfam" id="PF02182">
    <property type="entry name" value="SAD_SRA"/>
    <property type="match status" value="1"/>
</dbReference>
<organism evidence="5">
    <name type="scientific">Zea mays</name>
    <name type="common">Maize</name>
    <dbReference type="NCBI Taxonomy" id="4577"/>
    <lineage>
        <taxon>Eukaryota</taxon>
        <taxon>Viridiplantae</taxon>
        <taxon>Streptophyta</taxon>
        <taxon>Embryophyta</taxon>
        <taxon>Tracheophyta</taxon>
        <taxon>Spermatophyta</taxon>
        <taxon>Magnoliopsida</taxon>
        <taxon>Liliopsida</taxon>
        <taxon>Poales</taxon>
        <taxon>Poaceae</taxon>
        <taxon>PACMAD clade</taxon>
        <taxon>Panicoideae</taxon>
        <taxon>Andropogonodae</taxon>
        <taxon>Andropogoneae</taxon>
        <taxon>Tripsacinae</taxon>
        <taxon>Zea</taxon>
    </lineage>
</organism>
<dbReference type="GO" id="GO:0042054">
    <property type="term" value="F:histone methyltransferase activity"/>
    <property type="evidence" value="ECO:0007669"/>
    <property type="project" value="InterPro"/>
</dbReference>
<dbReference type="PROSITE" id="PS51015">
    <property type="entry name" value="YDG"/>
    <property type="match status" value="1"/>
</dbReference>
<dbReference type="InterPro" id="IPR051357">
    <property type="entry name" value="H3K9_HMTase_SUVAR3-9"/>
</dbReference>
<dbReference type="GO" id="GO:0008270">
    <property type="term" value="F:zinc ion binding"/>
    <property type="evidence" value="ECO:0007669"/>
    <property type="project" value="InterPro"/>
</dbReference>
<dbReference type="SMART" id="SM00468">
    <property type="entry name" value="PreSET"/>
    <property type="match status" value="1"/>
</dbReference>
<gene>
    <name evidence="5" type="ORF">ZEAMMB73_Zm00001d019520</name>
</gene>
<evidence type="ECO:0000313" key="5">
    <source>
        <dbReference type="EMBL" id="ONM53113.1"/>
    </source>
</evidence>
<dbReference type="SMR" id="A0A1D6HY77"/>
<dbReference type="SMART" id="SM00466">
    <property type="entry name" value="SRA"/>
    <property type="match status" value="1"/>
</dbReference>
<dbReference type="PROSITE" id="PS50280">
    <property type="entry name" value="SET"/>
    <property type="match status" value="1"/>
</dbReference>
<dbReference type="Pfam" id="PF00856">
    <property type="entry name" value="SET"/>
    <property type="match status" value="1"/>
</dbReference>
<dbReference type="AlphaFoldDB" id="A0A1D6HY77"/>
<dbReference type="SUPFAM" id="SSF88697">
    <property type="entry name" value="PUA domain-like"/>
    <property type="match status" value="1"/>
</dbReference>
<keyword evidence="2" id="KW-0158">Chromosome</keyword>
<dbReference type="InParanoid" id="A0A1D6HY77"/>
<evidence type="ECO:0000256" key="4">
    <source>
        <dbReference type="SAM" id="MobiDB-lite"/>
    </source>
</evidence>
<dbReference type="OMA" id="IGCYCAQ"/>
<evidence type="ECO:0000256" key="2">
    <source>
        <dbReference type="ARBA" id="ARBA00022454"/>
    </source>
</evidence>
<evidence type="ECO:0000256" key="3">
    <source>
        <dbReference type="PROSITE-ProRule" id="PRU00358"/>
    </source>
</evidence>
<keyword evidence="3" id="KW-0539">Nucleus</keyword>
<accession>A0A1D6HY77</accession>
<dbReference type="GO" id="GO:0005694">
    <property type="term" value="C:chromosome"/>
    <property type="evidence" value="ECO:0007669"/>
    <property type="project" value="UniProtKB-SubCell"/>
</dbReference>
<dbReference type="SMART" id="SM00317">
    <property type="entry name" value="SET"/>
    <property type="match status" value="1"/>
</dbReference>
<reference evidence="5" key="1">
    <citation type="submission" date="2015-12" db="EMBL/GenBank/DDBJ databases">
        <title>Update maize B73 reference genome by single molecule sequencing technologies.</title>
        <authorList>
            <consortium name="Maize Genome Sequencing Project"/>
            <person name="Ware D."/>
        </authorList>
    </citation>
    <scope>NUCLEOTIDE SEQUENCE [LARGE SCALE GENOMIC DNA]</scope>
    <source>
        <tissue evidence="5">Seedling</tissue>
    </source>
</reference>
<dbReference type="InterPro" id="IPR001214">
    <property type="entry name" value="SET_dom"/>
</dbReference>
<dbReference type="PANTHER" id="PTHR45660:SF3">
    <property type="entry name" value="HISTONE-LYSINE N-METHYLTRANSFERASE FAMILY MEMBER SUVH9"/>
    <property type="match status" value="1"/>
</dbReference>